<comment type="caution">
    <text evidence="4">The sequence shown here is derived from an EMBL/GenBank/DDBJ whole genome shotgun (WGS) entry which is preliminary data.</text>
</comment>
<dbReference type="PROSITE" id="PS51371">
    <property type="entry name" value="CBS"/>
    <property type="match status" value="2"/>
</dbReference>
<feature type="domain" description="CBS" evidence="3">
    <location>
        <begin position="75"/>
        <end position="132"/>
    </location>
</feature>
<dbReference type="SUPFAM" id="SSF54631">
    <property type="entry name" value="CBS-domain pair"/>
    <property type="match status" value="1"/>
</dbReference>
<dbReference type="Proteomes" id="UP000295278">
    <property type="component" value="Unassembled WGS sequence"/>
</dbReference>
<dbReference type="RefSeq" id="WP_131910466.1">
    <property type="nucleotide sequence ID" value="NZ_SMFM01000008.1"/>
</dbReference>
<keyword evidence="1 2" id="KW-0129">CBS domain</keyword>
<reference evidence="4 5" key="1">
    <citation type="submission" date="2019-03" db="EMBL/GenBank/DDBJ databases">
        <title>Flavobacterium AT-3-2 sp. nov., isolated from arctic soil.</title>
        <authorList>
            <person name="Chaudhary D.K."/>
        </authorList>
    </citation>
    <scope>NUCLEOTIDE SEQUENCE [LARGE SCALE GENOMIC DNA]</scope>
    <source>
        <strain evidence="4 5">AT-3-2</strain>
    </source>
</reference>
<accession>A0A4R5ARZ9</accession>
<dbReference type="EMBL" id="SMFM01000008">
    <property type="protein sequence ID" value="TDD74680.1"/>
    <property type="molecule type" value="Genomic_DNA"/>
</dbReference>
<evidence type="ECO:0000256" key="2">
    <source>
        <dbReference type="PROSITE-ProRule" id="PRU00703"/>
    </source>
</evidence>
<evidence type="ECO:0000256" key="1">
    <source>
        <dbReference type="ARBA" id="ARBA00023122"/>
    </source>
</evidence>
<dbReference type="SMART" id="SM00116">
    <property type="entry name" value="CBS"/>
    <property type="match status" value="2"/>
</dbReference>
<evidence type="ECO:0000259" key="3">
    <source>
        <dbReference type="PROSITE" id="PS51371"/>
    </source>
</evidence>
<name>A0A4R5ARZ9_9FLAO</name>
<dbReference type="InterPro" id="IPR000644">
    <property type="entry name" value="CBS_dom"/>
</dbReference>
<dbReference type="PANTHER" id="PTHR43080">
    <property type="entry name" value="CBS DOMAIN-CONTAINING PROTEIN CBSX3, MITOCHONDRIAL"/>
    <property type="match status" value="1"/>
</dbReference>
<protein>
    <submittedName>
        <fullName evidence="4">CBS domain-containing protein</fullName>
    </submittedName>
</protein>
<feature type="domain" description="CBS" evidence="3">
    <location>
        <begin position="8"/>
        <end position="66"/>
    </location>
</feature>
<evidence type="ECO:0000313" key="5">
    <source>
        <dbReference type="Proteomes" id="UP000295278"/>
    </source>
</evidence>
<sequence>MTVNQILDVKGIQVHSIHSTITVYEALRIMGEKNVGALLIIEDNVLKGVISERDYARKIALKDKSSRDTSVHEIMDRDVVTVKPSDNLDYCMDLMTTKRIRHLPVLSDDQVVGIISMGDVLKAIIDIQKNTIDHLDSYITGTKKI</sequence>
<dbReference type="CDD" id="cd04623">
    <property type="entry name" value="CBS_pair_bac_euk"/>
    <property type="match status" value="1"/>
</dbReference>
<gene>
    <name evidence="4" type="ORF">E0F89_14360</name>
</gene>
<keyword evidence="5" id="KW-1185">Reference proteome</keyword>
<dbReference type="OrthoDB" id="9802114at2"/>
<dbReference type="Pfam" id="PF00571">
    <property type="entry name" value="CBS"/>
    <property type="match status" value="2"/>
</dbReference>
<dbReference type="InterPro" id="IPR044725">
    <property type="entry name" value="CBSX3_CBS_dom"/>
</dbReference>
<dbReference type="PANTHER" id="PTHR43080:SF2">
    <property type="entry name" value="CBS DOMAIN-CONTAINING PROTEIN"/>
    <property type="match status" value="1"/>
</dbReference>
<dbReference type="InterPro" id="IPR046342">
    <property type="entry name" value="CBS_dom_sf"/>
</dbReference>
<evidence type="ECO:0000313" key="4">
    <source>
        <dbReference type="EMBL" id="TDD74680.1"/>
    </source>
</evidence>
<dbReference type="InterPro" id="IPR051257">
    <property type="entry name" value="Diverse_CBS-Domain"/>
</dbReference>
<organism evidence="4 5">
    <name type="scientific">Flavobacterium caseinilyticum</name>
    <dbReference type="NCBI Taxonomy" id="2541732"/>
    <lineage>
        <taxon>Bacteria</taxon>
        <taxon>Pseudomonadati</taxon>
        <taxon>Bacteroidota</taxon>
        <taxon>Flavobacteriia</taxon>
        <taxon>Flavobacteriales</taxon>
        <taxon>Flavobacteriaceae</taxon>
        <taxon>Flavobacterium</taxon>
    </lineage>
</organism>
<dbReference type="AlphaFoldDB" id="A0A4R5ARZ9"/>
<proteinExistence type="predicted"/>
<dbReference type="Gene3D" id="3.10.580.10">
    <property type="entry name" value="CBS-domain"/>
    <property type="match status" value="1"/>
</dbReference>